<comment type="subcellular location">
    <subcellularLocation>
        <location evidence="1">Membrane</location>
        <topology evidence="1">Multi-pass membrane protein</topology>
    </subcellularLocation>
</comment>
<evidence type="ECO:0000256" key="1">
    <source>
        <dbReference type="ARBA" id="ARBA00004141"/>
    </source>
</evidence>
<dbReference type="AlphaFoldDB" id="A0A0R0D445"/>
<sequence length="128" mass="13845">MSEFDNVTAPPPPPPSSVEPAPADQRTMALAAHLLGIFTWFIGALVIWLVNKDDASKAFVTDQAKEALNFQITIAIAMAICVVLMIVFIGALLMPVVGVLNVVFCIIAAVKSNNGEAYRYPFTLRLIK</sequence>
<accession>A0A0R0D445</accession>
<dbReference type="EMBL" id="LDJK01000050">
    <property type="protein sequence ID" value="KRG73274.1"/>
    <property type="molecule type" value="Genomic_DNA"/>
</dbReference>
<gene>
    <name evidence="7" type="ORF">ABB28_11555</name>
</gene>
<dbReference type="Pfam" id="PF09685">
    <property type="entry name" value="MamF_MmsF"/>
    <property type="match status" value="1"/>
</dbReference>
<comment type="caution">
    <text evidence="7">The sequence shown here is derived from an EMBL/GenBank/DDBJ whole genome shotgun (WGS) entry which is preliminary data.</text>
</comment>
<evidence type="ECO:0000313" key="7">
    <source>
        <dbReference type="EMBL" id="KRG73274.1"/>
    </source>
</evidence>
<evidence type="ECO:0000256" key="4">
    <source>
        <dbReference type="ARBA" id="ARBA00023136"/>
    </source>
</evidence>
<feature type="transmembrane region" description="Helical" evidence="6">
    <location>
        <begin position="72"/>
        <end position="94"/>
    </location>
</feature>
<evidence type="ECO:0000256" key="3">
    <source>
        <dbReference type="ARBA" id="ARBA00022989"/>
    </source>
</evidence>
<evidence type="ECO:0000256" key="6">
    <source>
        <dbReference type="SAM" id="Phobius"/>
    </source>
</evidence>
<keyword evidence="4 6" id="KW-0472">Membrane</keyword>
<feature type="region of interest" description="Disordered" evidence="5">
    <location>
        <begin position="1"/>
        <end position="22"/>
    </location>
</feature>
<dbReference type="InterPro" id="IPR019109">
    <property type="entry name" value="MamF_MmsF"/>
</dbReference>
<name>A0A0R0D445_9GAMM</name>
<evidence type="ECO:0000313" key="8">
    <source>
        <dbReference type="Proteomes" id="UP000051386"/>
    </source>
</evidence>
<dbReference type="Proteomes" id="UP000051386">
    <property type="component" value="Unassembled WGS sequence"/>
</dbReference>
<keyword evidence="8" id="KW-1185">Reference proteome</keyword>
<keyword evidence="2 6" id="KW-0812">Transmembrane</keyword>
<feature type="transmembrane region" description="Helical" evidence="6">
    <location>
        <begin position="30"/>
        <end position="51"/>
    </location>
</feature>
<dbReference type="PATRIC" id="fig|517011.3.peg.2209"/>
<evidence type="ECO:0000256" key="5">
    <source>
        <dbReference type="SAM" id="MobiDB-lite"/>
    </source>
</evidence>
<reference evidence="7 8" key="1">
    <citation type="submission" date="2015-05" db="EMBL/GenBank/DDBJ databases">
        <title>Genome sequencing and analysis of members of genus Stenotrophomonas.</title>
        <authorList>
            <person name="Patil P.P."/>
            <person name="Midha S."/>
            <person name="Patil P.B."/>
        </authorList>
    </citation>
    <scope>NUCLEOTIDE SEQUENCE [LARGE SCALE GENOMIC DNA]</scope>
    <source>
        <strain evidence="7 8">DSM 21508</strain>
    </source>
</reference>
<keyword evidence="3 6" id="KW-1133">Transmembrane helix</keyword>
<evidence type="ECO:0000256" key="2">
    <source>
        <dbReference type="ARBA" id="ARBA00022692"/>
    </source>
</evidence>
<organism evidence="7 8">
    <name type="scientific">Stenotrophomonas chelatiphaga</name>
    <dbReference type="NCBI Taxonomy" id="517011"/>
    <lineage>
        <taxon>Bacteria</taxon>
        <taxon>Pseudomonadati</taxon>
        <taxon>Pseudomonadota</taxon>
        <taxon>Gammaproteobacteria</taxon>
        <taxon>Lysobacterales</taxon>
        <taxon>Lysobacteraceae</taxon>
        <taxon>Stenotrophomonas</taxon>
    </lineage>
</organism>
<protein>
    <submittedName>
        <fullName evidence="7">Membrane protein</fullName>
    </submittedName>
</protein>
<proteinExistence type="predicted"/>
<dbReference type="RefSeq" id="WP_057508764.1">
    <property type="nucleotide sequence ID" value="NZ_LDJK01000050.1"/>
</dbReference>